<feature type="compositionally biased region" description="Polar residues" evidence="1">
    <location>
        <begin position="429"/>
        <end position="438"/>
    </location>
</feature>
<feature type="domain" description="DUF6532" evidence="2">
    <location>
        <begin position="524"/>
        <end position="732"/>
    </location>
</feature>
<dbReference type="AlphaFoldDB" id="A0A9P6EKY1"/>
<dbReference type="Proteomes" id="UP000807306">
    <property type="component" value="Unassembled WGS sequence"/>
</dbReference>
<keyword evidence="4" id="KW-1185">Reference proteome</keyword>
<dbReference type="Pfam" id="PF20149">
    <property type="entry name" value="DUF6532"/>
    <property type="match status" value="1"/>
</dbReference>
<dbReference type="OrthoDB" id="3070412at2759"/>
<gene>
    <name evidence="3" type="ORF">CPB83DRAFT_892301</name>
</gene>
<feature type="region of interest" description="Disordered" evidence="1">
    <location>
        <begin position="469"/>
        <end position="498"/>
    </location>
</feature>
<protein>
    <recommendedName>
        <fullName evidence="2">DUF6532 domain-containing protein</fullName>
    </recommendedName>
</protein>
<feature type="region of interest" description="Disordered" evidence="1">
    <location>
        <begin position="316"/>
        <end position="440"/>
    </location>
</feature>
<reference evidence="3" key="1">
    <citation type="submission" date="2020-11" db="EMBL/GenBank/DDBJ databases">
        <authorList>
            <consortium name="DOE Joint Genome Institute"/>
            <person name="Ahrendt S."/>
            <person name="Riley R."/>
            <person name="Andreopoulos W."/>
            <person name="Labutti K."/>
            <person name="Pangilinan J."/>
            <person name="Ruiz-Duenas F.J."/>
            <person name="Barrasa J.M."/>
            <person name="Sanchez-Garcia M."/>
            <person name="Camarero S."/>
            <person name="Miyauchi S."/>
            <person name="Serrano A."/>
            <person name="Linde D."/>
            <person name="Babiker R."/>
            <person name="Drula E."/>
            <person name="Ayuso-Fernandez I."/>
            <person name="Pacheco R."/>
            <person name="Padilla G."/>
            <person name="Ferreira P."/>
            <person name="Barriuso J."/>
            <person name="Kellner H."/>
            <person name="Castanera R."/>
            <person name="Alfaro M."/>
            <person name="Ramirez L."/>
            <person name="Pisabarro A.G."/>
            <person name="Kuo A."/>
            <person name="Tritt A."/>
            <person name="Lipzen A."/>
            <person name="He G."/>
            <person name="Yan M."/>
            <person name="Ng V."/>
            <person name="Cullen D."/>
            <person name="Martin F."/>
            <person name="Rosso M.-N."/>
            <person name="Henrissat B."/>
            <person name="Hibbett D."/>
            <person name="Martinez A.T."/>
            <person name="Grigoriev I.V."/>
        </authorList>
    </citation>
    <scope>NUCLEOTIDE SEQUENCE</scope>
    <source>
        <strain evidence="3">CBS 506.95</strain>
    </source>
</reference>
<dbReference type="InterPro" id="IPR045341">
    <property type="entry name" value="DUF6532"/>
</dbReference>
<evidence type="ECO:0000259" key="2">
    <source>
        <dbReference type="Pfam" id="PF20149"/>
    </source>
</evidence>
<feature type="region of interest" description="Disordered" evidence="1">
    <location>
        <begin position="246"/>
        <end position="273"/>
    </location>
</feature>
<accession>A0A9P6EKY1</accession>
<feature type="compositionally biased region" description="Polar residues" evidence="1">
    <location>
        <begin position="246"/>
        <end position="258"/>
    </location>
</feature>
<name>A0A9P6EKY1_9AGAR</name>
<feature type="compositionally biased region" description="Acidic residues" evidence="1">
    <location>
        <begin position="347"/>
        <end position="359"/>
    </location>
</feature>
<sequence>MGTGPKAAAAAKATARKKAVGSNGKLKDKPPTNGASKSTKENVPVTRTRAQPARSKQTSRWQEVIESEMNGPMPTTGKGKKRKATGPQDATDESLNQVPPDTQLNPMAPAPKRARTTQTKKPSTTPVDPSLMGAPMPSLGPSSTMTYGMDQDHQGTFPFGARSALNVASSGLYTTSAAGQQASTSVTAATTTATGLAVSNSFSQNATTNSTLPLSVGGTSAAFSTPSVVSQPAVVQPATRITSAAQSQLYQPRPQATSPPDFHQDHPMQPAIPESSLAGAATTTSLMAPAFQSQDLDALFAEDTLQQRLAENLRGPPLFLNEPEEPEDVPATKTYLPRLDDHNGESSETEDEDADDEGGDAGKDPNLDQDDGSDTEEDEEYGVGISQNPDPGHQDASDFYQSAHGGYNSPHLNDIDEQSPDEDERQAQLALSGNNQCSEQRDVLTEHRKRNHANRPPSEESLHRAARRQLGHLSEDNQTDEEEADDEMEEGFPKRAVRGSKSNGVVSATTLQFYTGTWADAINEAKKRYGYNILTRELFPLRRTDLHIAWQCLAAVIEEFKDEGRIFDSKLTHDRNMDIVVFQEAATYRGKLKTEARAVVQAEFHDLLTKTSGLHENQQGHHNEIGAAVSKVLDESSFHFDGVDEQGRTNNLAHPSIKRLCLEFFYKSGDHAIARKQAEFRETIPEHAVAVAATAIFCALDEYRTGVRMLRKFCRESYRRTYLSTLTLIEEMQAHEHHKAKWDQNRKLWAHIGCDEMDPQAMPDVPDIFCALDEYRTGVRMLRKFCQESYRRTYLSTLTLIEEMQAHEHHKAKWDRNRKLWAHIGCDEMDPQAMPDVPDVRGRFD</sequence>
<comment type="caution">
    <text evidence="3">The sequence shown here is derived from an EMBL/GenBank/DDBJ whole genome shotgun (WGS) entry which is preliminary data.</text>
</comment>
<feature type="compositionally biased region" description="Low complexity" evidence="1">
    <location>
        <begin position="1"/>
        <end position="13"/>
    </location>
</feature>
<feature type="region of interest" description="Disordered" evidence="1">
    <location>
        <begin position="1"/>
        <end position="154"/>
    </location>
</feature>
<feature type="compositionally biased region" description="Acidic residues" evidence="1">
    <location>
        <begin position="477"/>
        <end position="490"/>
    </location>
</feature>
<evidence type="ECO:0000313" key="4">
    <source>
        <dbReference type="Proteomes" id="UP000807306"/>
    </source>
</evidence>
<feature type="compositionally biased region" description="Acidic residues" evidence="1">
    <location>
        <begin position="415"/>
        <end position="424"/>
    </location>
</feature>
<evidence type="ECO:0000256" key="1">
    <source>
        <dbReference type="SAM" id="MobiDB-lite"/>
    </source>
</evidence>
<proteinExistence type="predicted"/>
<organism evidence="3 4">
    <name type="scientific">Crepidotus variabilis</name>
    <dbReference type="NCBI Taxonomy" id="179855"/>
    <lineage>
        <taxon>Eukaryota</taxon>
        <taxon>Fungi</taxon>
        <taxon>Dikarya</taxon>
        <taxon>Basidiomycota</taxon>
        <taxon>Agaricomycotina</taxon>
        <taxon>Agaricomycetes</taxon>
        <taxon>Agaricomycetidae</taxon>
        <taxon>Agaricales</taxon>
        <taxon>Agaricineae</taxon>
        <taxon>Crepidotaceae</taxon>
        <taxon>Crepidotus</taxon>
    </lineage>
</organism>
<feature type="compositionally biased region" description="Acidic residues" evidence="1">
    <location>
        <begin position="367"/>
        <end position="381"/>
    </location>
</feature>
<feature type="compositionally biased region" description="Polar residues" evidence="1">
    <location>
        <begin position="116"/>
        <end position="127"/>
    </location>
</feature>
<dbReference type="EMBL" id="MU157837">
    <property type="protein sequence ID" value="KAF9531036.1"/>
    <property type="molecule type" value="Genomic_DNA"/>
</dbReference>
<evidence type="ECO:0000313" key="3">
    <source>
        <dbReference type="EMBL" id="KAF9531036.1"/>
    </source>
</evidence>
<feature type="compositionally biased region" description="Polar residues" evidence="1">
    <location>
        <begin position="93"/>
        <end position="105"/>
    </location>
</feature>